<dbReference type="OrthoDB" id="437903at2759"/>
<dbReference type="EMBL" id="CAJFCV020000006">
    <property type="protein sequence ID" value="CAG9131083.1"/>
    <property type="molecule type" value="Genomic_DNA"/>
</dbReference>
<gene>
    <name evidence="3" type="ORF">BXYJ_LOCUS15061</name>
</gene>
<sequence length="486" mass="55241">MDGLSGVAGCSDQLHQLSLGPNAGLPSLQTSHALLSSQPNSGQPSPVQVQSSMEIQMDFTRPDAQRTRPLLIDGKRLYVDEHYISVWSPILRSWCTECPDRELILANVQYDHVHEMLLAIHPTYKTIDEQTVHILLPLAYDYQMEGLLHRCECFLIVHKLPFLEKVWLADRYKLNRLLALLLRELKPSHRLDLSGTRYYGLSDRVKVLLLERMHGSPPPDELPEPPVDMDHFLNPSDLNFASVRGKSGRSYNVNPYYVAAWSTVFQERLFTLNSTDDIYCPCTHEELKYFLMAIYPPQLRITESNIGPVLMAACKMESQGLLRKCAQILLNPQTQLSVFVRLSLLDRCKLQDLLAQCLTMVNRPEDIVEMSQQQTYDCLSIRARSELMDRFSHLAGQQNFQRHLCHRCKSQSLCHDVTWMCPQCKTYSSENPVVQRQQAQVSAAAPPAVPGSQLQAASGHSRGSNRSLNQQPGVNNVNHVKQPQYR</sequence>
<evidence type="ECO:0000313" key="3">
    <source>
        <dbReference type="EMBL" id="CAD5234970.1"/>
    </source>
</evidence>
<dbReference type="Gene3D" id="3.30.710.10">
    <property type="entry name" value="Potassium Channel Kv1.1, Chain A"/>
    <property type="match status" value="2"/>
</dbReference>
<dbReference type="eggNOG" id="ENOG502RBU6">
    <property type="taxonomic scope" value="Eukaryota"/>
</dbReference>
<feature type="compositionally biased region" description="Polar residues" evidence="1">
    <location>
        <begin position="452"/>
        <end position="486"/>
    </location>
</feature>
<dbReference type="Proteomes" id="UP000095284">
    <property type="component" value="Unplaced"/>
</dbReference>
<dbReference type="InterPro" id="IPR000210">
    <property type="entry name" value="BTB/POZ_dom"/>
</dbReference>
<accession>A0A1I7RRK0</accession>
<evidence type="ECO:0000313" key="6">
    <source>
        <dbReference type="WBParaSite" id="BXY_0334700.1"/>
    </source>
</evidence>
<name>A0A1I7RRK0_BURXY</name>
<dbReference type="SMART" id="SM00225">
    <property type="entry name" value="BTB"/>
    <property type="match status" value="2"/>
</dbReference>
<protein>
    <submittedName>
        <fullName evidence="3">(pine wood nematode) hypothetical protein</fullName>
    </submittedName>
</protein>
<dbReference type="Pfam" id="PF00651">
    <property type="entry name" value="BTB"/>
    <property type="match status" value="2"/>
</dbReference>
<dbReference type="Proteomes" id="UP000582659">
    <property type="component" value="Unassembled WGS sequence"/>
</dbReference>
<evidence type="ECO:0000256" key="1">
    <source>
        <dbReference type="SAM" id="MobiDB-lite"/>
    </source>
</evidence>
<dbReference type="EMBL" id="CAJFDI010000006">
    <property type="protein sequence ID" value="CAD5234970.1"/>
    <property type="molecule type" value="Genomic_DNA"/>
</dbReference>
<evidence type="ECO:0000313" key="4">
    <source>
        <dbReference type="Proteomes" id="UP000095284"/>
    </source>
</evidence>
<dbReference type="PANTHER" id="PTHR22744">
    <property type="entry name" value="HELIX LOOP HELIX PROTEIN 21-RELATED"/>
    <property type="match status" value="1"/>
</dbReference>
<evidence type="ECO:0000259" key="2">
    <source>
        <dbReference type="SMART" id="SM00225"/>
    </source>
</evidence>
<dbReference type="InterPro" id="IPR011333">
    <property type="entry name" value="SKP1/BTB/POZ_sf"/>
</dbReference>
<reference evidence="6" key="1">
    <citation type="submission" date="2016-11" db="UniProtKB">
        <authorList>
            <consortium name="WormBaseParasite"/>
        </authorList>
    </citation>
    <scope>IDENTIFICATION</scope>
</reference>
<feature type="domain" description="BTB" evidence="2">
    <location>
        <begin position="66"/>
        <end position="159"/>
    </location>
</feature>
<dbReference type="AlphaFoldDB" id="A0A1I7RRK0"/>
<feature type="region of interest" description="Disordered" evidence="1">
    <location>
        <begin position="440"/>
        <end position="486"/>
    </location>
</feature>
<keyword evidence="5" id="KW-1185">Reference proteome</keyword>
<dbReference type="Proteomes" id="UP000659654">
    <property type="component" value="Unassembled WGS sequence"/>
</dbReference>
<proteinExistence type="predicted"/>
<evidence type="ECO:0000313" key="5">
    <source>
        <dbReference type="Proteomes" id="UP000659654"/>
    </source>
</evidence>
<dbReference type="WBParaSite" id="BXY_0334700.1">
    <property type="protein sequence ID" value="BXY_0334700.1"/>
    <property type="gene ID" value="BXY_0334700"/>
</dbReference>
<reference evidence="3" key="2">
    <citation type="submission" date="2020-09" db="EMBL/GenBank/DDBJ databases">
        <authorList>
            <person name="Kikuchi T."/>
        </authorList>
    </citation>
    <scope>NUCLEOTIDE SEQUENCE</scope>
    <source>
        <strain evidence="3">Ka4C1</strain>
    </source>
</reference>
<dbReference type="SUPFAM" id="SSF54695">
    <property type="entry name" value="POZ domain"/>
    <property type="match status" value="2"/>
</dbReference>
<dbReference type="PANTHER" id="PTHR22744:SF17">
    <property type="entry name" value="BTB DOMAIN-CONTAINING PROTEIN"/>
    <property type="match status" value="1"/>
</dbReference>
<organism evidence="4 6">
    <name type="scientific">Bursaphelenchus xylophilus</name>
    <name type="common">Pinewood nematode worm</name>
    <name type="synonym">Aphelenchoides xylophilus</name>
    <dbReference type="NCBI Taxonomy" id="6326"/>
    <lineage>
        <taxon>Eukaryota</taxon>
        <taxon>Metazoa</taxon>
        <taxon>Ecdysozoa</taxon>
        <taxon>Nematoda</taxon>
        <taxon>Chromadorea</taxon>
        <taxon>Rhabditida</taxon>
        <taxon>Tylenchina</taxon>
        <taxon>Tylenchomorpha</taxon>
        <taxon>Aphelenchoidea</taxon>
        <taxon>Aphelenchoididae</taxon>
        <taxon>Bursaphelenchus</taxon>
    </lineage>
</organism>
<feature type="domain" description="BTB" evidence="2">
    <location>
        <begin position="236"/>
        <end position="333"/>
    </location>
</feature>